<dbReference type="PROSITE" id="PS00254">
    <property type="entry name" value="INTERLEUKIN_6"/>
    <property type="match status" value="1"/>
</dbReference>
<reference evidence="11" key="1">
    <citation type="journal article" date="2016" name="Nat. Commun.">
        <title>The channel catfish genome sequence provides insights into the evolution of scale formation in teleosts.</title>
        <authorList>
            <person name="Liu Z."/>
            <person name="Liu S."/>
            <person name="Yao J."/>
            <person name="Bao L."/>
            <person name="Zhang J."/>
            <person name="Li Y."/>
            <person name="Jiang C."/>
            <person name="Sun L."/>
            <person name="Wang R."/>
            <person name="Zhang Y."/>
            <person name="Zhou T."/>
            <person name="Zeng Q."/>
            <person name="Fu Q."/>
            <person name="Gao S."/>
            <person name="Li N."/>
            <person name="Koren S."/>
            <person name="Jiang Y."/>
            <person name="Zimin A."/>
            <person name="Xu P."/>
            <person name="Phillippy A.M."/>
            <person name="Geng X."/>
            <person name="Song L."/>
            <person name="Sun F."/>
            <person name="Li C."/>
            <person name="Wang X."/>
            <person name="Chen A."/>
            <person name="Jin Y."/>
            <person name="Yuan Z."/>
            <person name="Yang Y."/>
            <person name="Tan S."/>
            <person name="Peatman E."/>
            <person name="Lu J."/>
            <person name="Qin Z."/>
            <person name="Dunham R."/>
            <person name="Li Z."/>
            <person name="Sonstegard T."/>
            <person name="Feng J."/>
            <person name="Danzmann R.G."/>
            <person name="Schroeder S."/>
            <person name="Scheffler B."/>
            <person name="Duke M.V."/>
            <person name="Ballard L."/>
            <person name="Kucuktas H."/>
            <person name="Kaltenboeck L."/>
            <person name="Liu H."/>
            <person name="Armbruster J."/>
            <person name="Xie Y."/>
            <person name="Kirby M.L."/>
            <person name="Tian Y."/>
            <person name="Flanagan M.E."/>
            <person name="Mu W."/>
            <person name="Waldbieser G.C."/>
        </authorList>
    </citation>
    <scope>NUCLEOTIDE SEQUENCE [LARGE SCALE GENOMIC DNA]</scope>
    <source>
        <strain evidence="11">SDA103</strain>
    </source>
</reference>
<dbReference type="GO" id="GO:0006953">
    <property type="term" value="P:acute-phase response"/>
    <property type="evidence" value="ECO:0007669"/>
    <property type="project" value="UniProtKB-KW"/>
</dbReference>
<evidence type="ECO:0000256" key="1">
    <source>
        <dbReference type="ARBA" id="ARBA00004613"/>
    </source>
</evidence>
<dbReference type="SUPFAM" id="SSF47266">
    <property type="entry name" value="4-helical cytokines"/>
    <property type="match status" value="1"/>
</dbReference>
<dbReference type="Pfam" id="PF00489">
    <property type="entry name" value="IL6"/>
    <property type="match status" value="1"/>
</dbReference>
<evidence type="ECO:0000256" key="5">
    <source>
        <dbReference type="ARBA" id="ARBA00022514"/>
    </source>
</evidence>
<comment type="function">
    <text evidence="9">Cytokine with a wide variety of biological functions in immunity, tissue regeneration, and metabolism. Binds to IL6R, then the complex associates to the signaling subunit IL6ST/gp130 to trigger the intracellular IL6-signaling pathway. The interaction with the membrane-bound IL6R and IL6ST stimulates 'classic signaling', whereas the binding of IL6 and soluble IL6R to IL6ST stimulates 'trans-signaling'. Alternatively, 'cluster signaling' occurs when membrane-bound IL6:IL6R complexes on transmitter cells activate IL6ST receptors on neighboring receiver cells.</text>
</comment>
<protein>
    <recommendedName>
        <fullName evidence="3">Interleukin-6</fullName>
    </recommendedName>
</protein>
<dbReference type="GO" id="GO:0006955">
    <property type="term" value="P:immune response"/>
    <property type="evidence" value="ECO:0007669"/>
    <property type="project" value="InterPro"/>
</dbReference>
<dbReference type="InterPro" id="IPR030473">
    <property type="entry name" value="IL6/GCSF/MGF_CS"/>
</dbReference>
<evidence type="ECO:0000313" key="11">
    <source>
        <dbReference type="Proteomes" id="UP000221080"/>
    </source>
</evidence>
<name>A0A2D0Q0A7_ICTPU</name>
<dbReference type="InterPro" id="IPR009079">
    <property type="entry name" value="4_helix_cytokine-like_core"/>
</dbReference>
<evidence type="ECO:0000313" key="12">
    <source>
        <dbReference type="RefSeq" id="XP_017310795.1"/>
    </source>
</evidence>
<dbReference type="SMART" id="SM00126">
    <property type="entry name" value="IL6"/>
    <property type="match status" value="1"/>
</dbReference>
<evidence type="ECO:0000256" key="6">
    <source>
        <dbReference type="ARBA" id="ARBA00022525"/>
    </source>
</evidence>
<evidence type="ECO:0000256" key="2">
    <source>
        <dbReference type="ARBA" id="ARBA00007432"/>
    </source>
</evidence>
<dbReference type="GO" id="GO:0005615">
    <property type="term" value="C:extracellular space"/>
    <property type="evidence" value="ECO:0007669"/>
    <property type="project" value="UniProtKB-KW"/>
</dbReference>
<evidence type="ECO:0000256" key="10">
    <source>
        <dbReference type="SAM" id="SignalP"/>
    </source>
</evidence>
<dbReference type="PANTHER" id="PTHR48494">
    <property type="entry name" value="INTERLEUKIN-6"/>
    <property type="match status" value="1"/>
</dbReference>
<dbReference type="InterPro" id="IPR003574">
    <property type="entry name" value="IL-6-like"/>
</dbReference>
<organism evidence="11 12">
    <name type="scientific">Ictalurus punctatus</name>
    <name type="common">Channel catfish</name>
    <name type="synonym">Silurus punctatus</name>
    <dbReference type="NCBI Taxonomy" id="7998"/>
    <lineage>
        <taxon>Eukaryota</taxon>
        <taxon>Metazoa</taxon>
        <taxon>Chordata</taxon>
        <taxon>Craniata</taxon>
        <taxon>Vertebrata</taxon>
        <taxon>Euteleostomi</taxon>
        <taxon>Actinopterygii</taxon>
        <taxon>Neopterygii</taxon>
        <taxon>Teleostei</taxon>
        <taxon>Ostariophysi</taxon>
        <taxon>Siluriformes</taxon>
        <taxon>Ictaluridae</taxon>
        <taxon>Ictalurus</taxon>
    </lineage>
</organism>
<keyword evidence="4" id="KW-0011">Acute phase</keyword>
<keyword evidence="7" id="KW-0339">Growth factor</keyword>
<keyword evidence="6" id="KW-0964">Secreted</keyword>
<dbReference type="CTD" id="3569"/>
<feature type="chain" id="PRO_5012248872" description="Interleukin-6" evidence="10">
    <location>
        <begin position="27"/>
        <end position="213"/>
    </location>
</feature>
<keyword evidence="11" id="KW-1185">Reference proteome</keyword>
<feature type="signal peptide" evidence="10">
    <location>
        <begin position="1"/>
        <end position="26"/>
    </location>
</feature>
<proteinExistence type="inferred from homology"/>
<evidence type="ECO:0000256" key="3">
    <source>
        <dbReference type="ARBA" id="ARBA00019464"/>
    </source>
</evidence>
<dbReference type="RefSeq" id="XP_017310795.1">
    <property type="nucleotide sequence ID" value="XM_017455306.3"/>
</dbReference>
<accession>A0A2D0Q0A7</accession>
<evidence type="ECO:0000256" key="7">
    <source>
        <dbReference type="ARBA" id="ARBA00023030"/>
    </source>
</evidence>
<reference evidence="12" key="2">
    <citation type="submission" date="2025-08" db="UniProtKB">
        <authorList>
            <consortium name="RefSeq"/>
        </authorList>
    </citation>
    <scope>IDENTIFICATION</scope>
    <source>
        <tissue evidence="12">Blood</tissue>
    </source>
</reference>
<keyword evidence="10" id="KW-0732">Signal</keyword>
<keyword evidence="5" id="KW-0202">Cytokine</keyword>
<dbReference type="GO" id="GO:0008083">
    <property type="term" value="F:growth factor activity"/>
    <property type="evidence" value="ECO:0007669"/>
    <property type="project" value="UniProtKB-KW"/>
</dbReference>
<dbReference type="Gene3D" id="1.20.1250.10">
    <property type="match status" value="1"/>
</dbReference>
<dbReference type="AlphaFoldDB" id="A0A2D0Q0A7"/>
<dbReference type="GO" id="GO:0005125">
    <property type="term" value="F:cytokine activity"/>
    <property type="evidence" value="ECO:0007669"/>
    <property type="project" value="UniProtKB-KW"/>
</dbReference>
<dbReference type="PANTHER" id="PTHR48494:SF1">
    <property type="entry name" value="INTERLEUKIN-6"/>
    <property type="match status" value="1"/>
</dbReference>
<evidence type="ECO:0000256" key="4">
    <source>
        <dbReference type="ARBA" id="ARBA00022486"/>
    </source>
</evidence>
<dbReference type="GeneID" id="108257494"/>
<comment type="similarity">
    <text evidence="2">Belongs to the IL-6 superfamily.</text>
</comment>
<keyword evidence="8" id="KW-1015">Disulfide bond</keyword>
<dbReference type="STRING" id="7998.ENSIPUP00000006242"/>
<gene>
    <name evidence="12" type="primary">il6</name>
</gene>
<comment type="subcellular location">
    <subcellularLocation>
        <location evidence="1">Secreted</location>
    </subcellularLocation>
</comment>
<dbReference type="InterPro" id="IPR030474">
    <property type="entry name" value="IL-6/GCSF/MGF"/>
</dbReference>
<evidence type="ECO:0000256" key="8">
    <source>
        <dbReference type="ARBA" id="ARBA00023157"/>
    </source>
</evidence>
<evidence type="ECO:0000256" key="9">
    <source>
        <dbReference type="ARBA" id="ARBA00023441"/>
    </source>
</evidence>
<dbReference type="Proteomes" id="UP000221080">
    <property type="component" value="Chromosome 24"/>
</dbReference>
<dbReference type="GO" id="GO:0060218">
    <property type="term" value="P:hematopoietic stem cell differentiation"/>
    <property type="evidence" value="ECO:0007669"/>
    <property type="project" value="Ensembl"/>
</dbReference>
<dbReference type="OrthoDB" id="8943569at2759"/>
<dbReference type="KEGG" id="ipu:108257494"/>
<dbReference type="SMR" id="A0A2D0Q0A7"/>
<dbReference type="GO" id="GO:0005138">
    <property type="term" value="F:interleukin-6 receptor binding"/>
    <property type="evidence" value="ECO:0007669"/>
    <property type="project" value="InterPro"/>
</dbReference>
<dbReference type="OMA" id="WHLMARD"/>
<sequence length="213" mass="24480">MPSLLHYPGLLLLALLPLASLGLYSGDTDFYETSGVELQKDALAPDHKWLSIARQMRKDIASVGEQLKRDFPESEFHKAKIDTPLLSSTDGCLPSDFSPQKCLQRIYHGLRVYQAYLPYIESENLMSARMMDVKVGTTRLLHLIKETVKVYEEVRPTSLPDASVWTRRRNIYFILSNFADFMTDTCRAINYMKTTKLIQHMAKEHGWPSKHEQ</sequence>